<gene>
    <name evidence="3" type="ORF">SHERM_20816</name>
</gene>
<reference evidence="3" key="1">
    <citation type="submission" date="2019-12" db="EMBL/GenBank/DDBJ databases">
        <authorList>
            <person name="Scholes J."/>
        </authorList>
    </citation>
    <scope>NUCLEOTIDE SEQUENCE</scope>
</reference>
<dbReference type="Proteomes" id="UP001153555">
    <property type="component" value="Unassembled WGS sequence"/>
</dbReference>
<dbReference type="InterPro" id="IPR032675">
    <property type="entry name" value="LRR_dom_sf"/>
</dbReference>
<dbReference type="InterPro" id="IPR036047">
    <property type="entry name" value="F-box-like_dom_sf"/>
</dbReference>
<dbReference type="PANTHER" id="PTHR31639">
    <property type="entry name" value="F-BOX PROTEIN-LIKE"/>
    <property type="match status" value="1"/>
</dbReference>
<dbReference type="SUPFAM" id="SSF81383">
    <property type="entry name" value="F-box domain"/>
    <property type="match status" value="1"/>
</dbReference>
<keyword evidence="4" id="KW-1185">Reference proteome</keyword>
<evidence type="ECO:0000313" key="3">
    <source>
        <dbReference type="EMBL" id="CAA0823669.1"/>
    </source>
</evidence>
<evidence type="ECO:0000259" key="1">
    <source>
        <dbReference type="Pfam" id="PF00646"/>
    </source>
</evidence>
<name>A0A9N7N921_STRHE</name>
<dbReference type="Gene3D" id="3.80.10.10">
    <property type="entry name" value="Ribonuclease Inhibitor"/>
    <property type="match status" value="1"/>
</dbReference>
<dbReference type="PANTHER" id="PTHR31639:SF42">
    <property type="entry name" value="OS02G0160200 PROTEIN"/>
    <property type="match status" value="1"/>
</dbReference>
<dbReference type="SUPFAM" id="SSF52047">
    <property type="entry name" value="RNI-like"/>
    <property type="match status" value="1"/>
</dbReference>
<dbReference type="EMBL" id="CACSLK010024540">
    <property type="protein sequence ID" value="CAA0823669.1"/>
    <property type="molecule type" value="Genomic_DNA"/>
</dbReference>
<dbReference type="InterPro" id="IPR055357">
    <property type="entry name" value="LRR_At1g61320_AtMIF1"/>
</dbReference>
<dbReference type="OrthoDB" id="612216at2759"/>
<dbReference type="AlphaFoldDB" id="A0A9N7N921"/>
<proteinExistence type="predicted"/>
<feature type="domain" description="At1g61320/AtMIF1 LRR" evidence="2">
    <location>
        <begin position="161"/>
        <end position="309"/>
    </location>
</feature>
<dbReference type="Pfam" id="PF00646">
    <property type="entry name" value="F-box"/>
    <property type="match status" value="1"/>
</dbReference>
<dbReference type="Pfam" id="PF23622">
    <property type="entry name" value="LRR_At1g61320_AtMIF1"/>
    <property type="match status" value="1"/>
</dbReference>
<evidence type="ECO:0000313" key="4">
    <source>
        <dbReference type="Proteomes" id="UP001153555"/>
    </source>
</evidence>
<feature type="domain" description="F-box" evidence="1">
    <location>
        <begin position="56"/>
        <end position="85"/>
    </location>
</feature>
<protein>
    <submittedName>
        <fullName evidence="3">F-box/LRR-repeat protein</fullName>
    </submittedName>
</protein>
<dbReference type="InterPro" id="IPR001810">
    <property type="entry name" value="F-box_dom"/>
</dbReference>
<organism evidence="3 4">
    <name type="scientific">Striga hermonthica</name>
    <name type="common">Purple witchweed</name>
    <name type="synonym">Buchnera hermonthica</name>
    <dbReference type="NCBI Taxonomy" id="68872"/>
    <lineage>
        <taxon>Eukaryota</taxon>
        <taxon>Viridiplantae</taxon>
        <taxon>Streptophyta</taxon>
        <taxon>Embryophyta</taxon>
        <taxon>Tracheophyta</taxon>
        <taxon>Spermatophyta</taxon>
        <taxon>Magnoliopsida</taxon>
        <taxon>eudicotyledons</taxon>
        <taxon>Gunneridae</taxon>
        <taxon>Pentapetalae</taxon>
        <taxon>asterids</taxon>
        <taxon>lamiids</taxon>
        <taxon>Lamiales</taxon>
        <taxon>Orobanchaceae</taxon>
        <taxon>Buchnereae</taxon>
        <taxon>Striga</taxon>
    </lineage>
</organism>
<sequence>MYLCCKLFITVARHSQISGRAQVVGFKITDPQPARNYLGLGRHGGQNIPTANTYTHHILCFLSQKEAARTSLLSKQWRHIGSTCPNLEFSEQWFDNDTQQTSVPVDDRNYSILHKILYLLSTPWRHIGSSTHSNLKLFKQDFVSVVNRTLQGYLDQNLSTHKLHLDLSSPDSRPVVSLLDKWIPILAALTNIKSFKLDFLSYTTLAHYNLPSAMFLAESLEELHLRKCRLSPVKSVRLKRCLRTLTLEQVQVDGATFEKMITSGCPVLSRLVLTNCCGLRNVRLSEEALPALKHFVLYNYQMTNGVSSKSTS</sequence>
<evidence type="ECO:0000259" key="2">
    <source>
        <dbReference type="Pfam" id="PF23622"/>
    </source>
</evidence>
<accession>A0A9N7N921</accession>
<comment type="caution">
    <text evidence="3">The sequence shown here is derived from an EMBL/GenBank/DDBJ whole genome shotgun (WGS) entry which is preliminary data.</text>
</comment>